<dbReference type="InterPro" id="IPR058532">
    <property type="entry name" value="YjbR/MT2646/Rv2570-like"/>
</dbReference>
<proteinExistence type="predicted"/>
<evidence type="ECO:0000313" key="1">
    <source>
        <dbReference type="EMBL" id="NGP89244.1"/>
    </source>
</evidence>
<dbReference type="Pfam" id="PF04237">
    <property type="entry name" value="YjbR"/>
    <property type="match status" value="1"/>
</dbReference>
<name>A0A6M1TES3_9BACT</name>
<reference evidence="1 2" key="1">
    <citation type="submission" date="2020-02" db="EMBL/GenBank/DDBJ databases">
        <title>Aliifodinibius halophilus 2W32, complete genome.</title>
        <authorList>
            <person name="Li Y."/>
            <person name="Wu S."/>
        </authorList>
    </citation>
    <scope>NUCLEOTIDE SEQUENCE [LARGE SCALE GENOMIC DNA]</scope>
    <source>
        <strain evidence="1 2">2W32</strain>
    </source>
</reference>
<dbReference type="RefSeq" id="WP_165269781.1">
    <property type="nucleotide sequence ID" value="NZ_JAALLS010000017.1"/>
</dbReference>
<dbReference type="AlphaFoldDB" id="A0A6M1TES3"/>
<dbReference type="PANTHER" id="PTHR35145:SF1">
    <property type="entry name" value="CYTOPLASMIC PROTEIN"/>
    <property type="match status" value="1"/>
</dbReference>
<dbReference type="Gene3D" id="3.90.1150.30">
    <property type="match status" value="1"/>
</dbReference>
<dbReference type="PANTHER" id="PTHR35145">
    <property type="entry name" value="CYTOPLASMIC PROTEIN-RELATED"/>
    <property type="match status" value="1"/>
</dbReference>
<keyword evidence="2" id="KW-1185">Reference proteome</keyword>
<organism evidence="1 2">
    <name type="scientific">Fodinibius halophilus</name>
    <dbReference type="NCBI Taxonomy" id="1736908"/>
    <lineage>
        <taxon>Bacteria</taxon>
        <taxon>Pseudomonadati</taxon>
        <taxon>Balneolota</taxon>
        <taxon>Balneolia</taxon>
        <taxon>Balneolales</taxon>
        <taxon>Balneolaceae</taxon>
        <taxon>Fodinibius</taxon>
    </lineage>
</organism>
<dbReference type="GO" id="GO:0003677">
    <property type="term" value="F:DNA binding"/>
    <property type="evidence" value="ECO:0007669"/>
    <property type="project" value="UniProtKB-KW"/>
</dbReference>
<dbReference type="InterPro" id="IPR038056">
    <property type="entry name" value="YjbR-like_sf"/>
</dbReference>
<comment type="caution">
    <text evidence="1">The sequence shown here is derived from an EMBL/GenBank/DDBJ whole genome shotgun (WGS) entry which is preliminary data.</text>
</comment>
<accession>A0A6M1TES3</accession>
<dbReference type="InterPro" id="IPR007351">
    <property type="entry name" value="YjbR"/>
</dbReference>
<sequence>MNIEDFREFCLSFNGVSEGFPFDDDETTLAFKVMDKIFAITDVDDFDSINLKCDPIKAAMLRDLYEDVKPGYHMDKKHWNTVNPEGELDDELLKEWIKDSYNLVVEDLPRKKQKKLEKMED</sequence>
<gene>
    <name evidence="1" type="ORF">G3569_12865</name>
</gene>
<dbReference type="SUPFAM" id="SSF142906">
    <property type="entry name" value="YjbR-like"/>
    <property type="match status" value="1"/>
</dbReference>
<dbReference type="Proteomes" id="UP000479132">
    <property type="component" value="Unassembled WGS sequence"/>
</dbReference>
<evidence type="ECO:0000313" key="2">
    <source>
        <dbReference type="Proteomes" id="UP000479132"/>
    </source>
</evidence>
<dbReference type="EMBL" id="JAALLS010000017">
    <property type="protein sequence ID" value="NGP89244.1"/>
    <property type="molecule type" value="Genomic_DNA"/>
</dbReference>
<protein>
    <submittedName>
        <fullName evidence="1">MmcQ/YjbR family DNA-binding protein</fullName>
    </submittedName>
</protein>
<keyword evidence="1" id="KW-0238">DNA-binding</keyword>